<dbReference type="AlphaFoldDB" id="A0A939F2R7"/>
<dbReference type="NCBIfam" id="NF041497">
    <property type="entry name" value="MobV"/>
    <property type="match status" value="1"/>
</dbReference>
<dbReference type="Pfam" id="PF01076">
    <property type="entry name" value="Mob_Pre"/>
    <property type="match status" value="1"/>
</dbReference>
<evidence type="ECO:0000256" key="2">
    <source>
        <dbReference type="SAM" id="MobiDB-lite"/>
    </source>
</evidence>
<dbReference type="Proteomes" id="UP000664144">
    <property type="component" value="Unassembled WGS sequence"/>
</dbReference>
<dbReference type="InterPro" id="IPR001668">
    <property type="entry name" value="Mob_Pre"/>
</dbReference>
<feature type="coiled-coil region" evidence="1">
    <location>
        <begin position="411"/>
        <end position="510"/>
    </location>
</feature>
<keyword evidence="4" id="KW-1185">Reference proteome</keyword>
<dbReference type="GO" id="GO:0006310">
    <property type="term" value="P:DNA recombination"/>
    <property type="evidence" value="ECO:0007669"/>
    <property type="project" value="InterPro"/>
</dbReference>
<feature type="compositionally biased region" description="Basic and acidic residues" evidence="2">
    <location>
        <begin position="258"/>
        <end position="270"/>
    </location>
</feature>
<organism evidence="3 4">
    <name type="scientific">Hymenobacter telluris</name>
    <dbReference type="NCBI Taxonomy" id="2816474"/>
    <lineage>
        <taxon>Bacteria</taxon>
        <taxon>Pseudomonadati</taxon>
        <taxon>Bacteroidota</taxon>
        <taxon>Cytophagia</taxon>
        <taxon>Cytophagales</taxon>
        <taxon>Hymenobacteraceae</taxon>
        <taxon>Hymenobacter</taxon>
    </lineage>
</organism>
<accession>A0A939F2R7</accession>
<comment type="caution">
    <text evidence="3">The sequence shown here is derived from an EMBL/GenBank/DDBJ whole genome shotgun (WGS) entry which is preliminary data.</text>
</comment>
<feature type="region of interest" description="Disordered" evidence="2">
    <location>
        <begin position="238"/>
        <end position="270"/>
    </location>
</feature>
<keyword evidence="1" id="KW-0175">Coiled coil</keyword>
<dbReference type="Gene3D" id="6.10.140.130">
    <property type="match status" value="1"/>
</dbReference>
<dbReference type="GO" id="GO:0003677">
    <property type="term" value="F:DNA binding"/>
    <property type="evidence" value="ECO:0007669"/>
    <property type="project" value="InterPro"/>
</dbReference>
<sequence>MAYAIMRWEKLKTSKQINLATGHNYRQHQVENADKEAPHPNREFIETGGRGYSELIHERIAEAVTRKVKPDAVLGMEVILTGSPEAFRRDKNDRAEDYSNSPWAHDVVDFLKKTFGEKNVVSCNLHQDEKTPHFHAIIVPITPDGRLSAKDLFNPVTLRGYQTAYAEAMEVHGMERGVKNSKAQRKDMKSMYGQQVQTGQEAGQAIVGLNSGPVVYKPITVETPGRVQLDPAKWAQEQSQRVNEEARPQVEAANQRTEAAEKAREAANQRAEEVLKQAQENAAAKGQVRGLQKQLHTSEALKQAHADRAESLEAKFDILAKQLAGGEPAPSDLVERGNKLLDQDMQQVKASREQLVKLGEESDQAEKKGDYGRVATLRYDVIPKQAAQNEELENRLRAFAGGAERLAQLDAEQARQTAEKARQAAAQEEQARQIAAQAEQARLARIVEQQALAEQARLAEQQAQEERTRAAAQQAADKIQQEVLERETKANNQERERRRVEQVVEQLLSQNPNIYQVHHFIEAVKRKGISVQYPKEGELIFQLAGSEHKFSSLEIKPNNQEFRVLLNKQMKANNQRWQIEQDRPRSNDREM</sequence>
<dbReference type="Gene3D" id="3.30.930.30">
    <property type="match status" value="1"/>
</dbReference>
<evidence type="ECO:0000313" key="4">
    <source>
        <dbReference type="Proteomes" id="UP000664144"/>
    </source>
</evidence>
<evidence type="ECO:0000313" key="3">
    <source>
        <dbReference type="EMBL" id="MBO0361025.1"/>
    </source>
</evidence>
<evidence type="ECO:0000256" key="1">
    <source>
        <dbReference type="SAM" id="Coils"/>
    </source>
</evidence>
<dbReference type="RefSeq" id="WP_206986933.1">
    <property type="nucleotide sequence ID" value="NZ_JAFLQZ010000029.1"/>
</dbReference>
<name>A0A939F2R7_9BACT</name>
<protein>
    <submittedName>
        <fullName evidence="3">Plasmid recombination protein</fullName>
    </submittedName>
</protein>
<proteinExistence type="predicted"/>
<gene>
    <name evidence="3" type="ORF">J0X19_23905</name>
</gene>
<reference evidence="3" key="1">
    <citation type="submission" date="2021-03" db="EMBL/GenBank/DDBJ databases">
        <authorList>
            <person name="Kim M.K."/>
        </authorList>
    </citation>
    <scope>NUCLEOTIDE SEQUENCE</scope>
    <source>
        <strain evidence="3">BT186</strain>
    </source>
</reference>
<dbReference type="EMBL" id="JAFLQZ010000029">
    <property type="protein sequence ID" value="MBO0361025.1"/>
    <property type="molecule type" value="Genomic_DNA"/>
</dbReference>
<dbReference type="CDD" id="cd17242">
    <property type="entry name" value="MobM_relaxase"/>
    <property type="match status" value="1"/>
</dbReference>